<dbReference type="EMBL" id="CP047156">
    <property type="protein sequence ID" value="QHC01168.1"/>
    <property type="molecule type" value="Genomic_DNA"/>
</dbReference>
<dbReference type="RefSeq" id="WP_159546305.1">
    <property type="nucleotide sequence ID" value="NZ_CP047156.1"/>
</dbReference>
<dbReference type="KEGG" id="eke:EK0264_13280"/>
<accession>A0A7L4YQ20</accession>
<dbReference type="AlphaFoldDB" id="A0A7L4YQ20"/>
<evidence type="ECO:0000313" key="1">
    <source>
        <dbReference type="EMBL" id="QHC01168.1"/>
    </source>
</evidence>
<dbReference type="Pfam" id="PF05988">
    <property type="entry name" value="DUF899"/>
    <property type="match status" value="1"/>
</dbReference>
<organism evidence="1 2">
    <name type="scientific">Epidermidibacterium keratini</name>
    <dbReference type="NCBI Taxonomy" id="1891644"/>
    <lineage>
        <taxon>Bacteria</taxon>
        <taxon>Bacillati</taxon>
        <taxon>Actinomycetota</taxon>
        <taxon>Actinomycetes</taxon>
        <taxon>Sporichthyales</taxon>
        <taxon>Sporichthyaceae</taxon>
        <taxon>Epidermidibacterium</taxon>
    </lineage>
</organism>
<gene>
    <name evidence="1" type="ORF">EK0264_13280</name>
</gene>
<evidence type="ECO:0000313" key="2">
    <source>
        <dbReference type="Proteomes" id="UP000463857"/>
    </source>
</evidence>
<sequence>MTDAYRPTVVSEDDWRQRNAELVELEKAHMRAGDELAARRRLQPMHIIDKDYRFTDVETGEQRSLRELFDGRPQLVLYHFIFGPGWGAGCDGCSMMVDNWGHRAHLNARGVTRVAVSRAPADELRAYRDRMGWDIAWYSSFESDFNFDFGRSARDGGSHNFDRGEDFGLSVFYDDGAAIYRSYFTDQRGLERFGTNFSFLDVAPYGRQETWEASPAGVPQSASYQWWRRHDEYDAVEKPGRCH</sequence>
<protein>
    <submittedName>
        <fullName evidence="1">DUF899 domain-containing protein</fullName>
    </submittedName>
</protein>
<reference evidence="1 2" key="1">
    <citation type="journal article" date="2018" name="Int. J. Syst. Evol. Microbiol.">
        <title>Epidermidibacterium keratini gen. nov., sp. nov., a member of the family Sporichthyaceae, isolated from keratin epidermis.</title>
        <authorList>
            <person name="Lee D.G."/>
            <person name="Trujillo M.E."/>
            <person name="Kang S."/>
            <person name="Nam J.J."/>
            <person name="Kim Y.J."/>
        </authorList>
    </citation>
    <scope>NUCLEOTIDE SEQUENCE [LARGE SCALE GENOMIC DNA]</scope>
    <source>
        <strain evidence="1 2">EPI-7</strain>
    </source>
</reference>
<dbReference type="InterPro" id="IPR010296">
    <property type="entry name" value="DUF899_thioredox"/>
</dbReference>
<dbReference type="Proteomes" id="UP000463857">
    <property type="component" value="Chromosome"/>
</dbReference>
<dbReference type="InterPro" id="IPR036249">
    <property type="entry name" value="Thioredoxin-like_sf"/>
</dbReference>
<keyword evidence="2" id="KW-1185">Reference proteome</keyword>
<proteinExistence type="predicted"/>
<dbReference type="SUPFAM" id="SSF52833">
    <property type="entry name" value="Thioredoxin-like"/>
    <property type="match status" value="1"/>
</dbReference>
<name>A0A7L4YQ20_9ACTN</name>
<dbReference type="InParanoid" id="A0A7L4YQ20"/>
<dbReference type="OrthoDB" id="4721017at2"/>